<protein>
    <recommendedName>
        <fullName evidence="4">Sel1 repeat family protein</fullName>
    </recommendedName>
</protein>
<dbReference type="AlphaFoldDB" id="A0A0H3CG32"/>
<accession>A0A0H3CG32</accession>
<dbReference type="Proteomes" id="UP000002363">
    <property type="component" value="Chromosome"/>
</dbReference>
<dbReference type="RefSeq" id="WP_013095707.1">
    <property type="nucleotide sequence ID" value="NC_014121.1"/>
</dbReference>
<evidence type="ECO:0000313" key="3">
    <source>
        <dbReference type="Proteomes" id="UP000002363"/>
    </source>
</evidence>
<dbReference type="PATRIC" id="fig|716541.4.peg.1289"/>
<dbReference type="STRING" id="716541.ECL_01034"/>
<dbReference type="OrthoDB" id="6466734at2"/>
<evidence type="ECO:0008006" key="4">
    <source>
        <dbReference type="Google" id="ProtNLM"/>
    </source>
</evidence>
<dbReference type="EnsemblBacteria" id="ADF60595">
    <property type="protein sequence ID" value="ADF60595"/>
    <property type="gene ID" value="ECL_01034"/>
</dbReference>
<dbReference type="eggNOG" id="ENOG5033HG3">
    <property type="taxonomic scope" value="Bacteria"/>
</dbReference>
<keyword evidence="1" id="KW-0732">Signal</keyword>
<proteinExistence type="predicted"/>
<evidence type="ECO:0000256" key="1">
    <source>
        <dbReference type="SAM" id="SignalP"/>
    </source>
</evidence>
<organism evidence="2 3">
    <name type="scientific">Enterobacter cloacae subsp. cloacae (strain ATCC 13047 / DSM 30054 / NBRC 13535 / NCTC 10005 / WDCM 00083 / NCDC 279-56)</name>
    <dbReference type="NCBI Taxonomy" id="716541"/>
    <lineage>
        <taxon>Bacteria</taxon>
        <taxon>Pseudomonadati</taxon>
        <taxon>Pseudomonadota</taxon>
        <taxon>Gammaproteobacteria</taxon>
        <taxon>Enterobacterales</taxon>
        <taxon>Enterobacteriaceae</taxon>
        <taxon>Enterobacter</taxon>
        <taxon>Enterobacter cloacae complex</taxon>
    </lineage>
</organism>
<sequence>MIHNRNFFILCWLLICMAYAGSVKAAAAPVAEQVIKNGFPTQADKLADITRALFTEYKANDNALSLVFYAYGMLRQAEHALNTNDVIRASEYGKTGFFYLDEAVDLYEGNQRVRYMRARVDAYLPADIGRCVVTLKDTEQMAKSPDVFNAGLMKHIDEMRYRALLSCNRTAEADALLAQTELRHANSALPLASGDAPEWDINEVTEVLLPLVKGN</sequence>
<evidence type="ECO:0000313" key="2">
    <source>
        <dbReference type="EMBL" id="ADF60595.1"/>
    </source>
</evidence>
<feature type="signal peptide" evidence="1">
    <location>
        <begin position="1"/>
        <end position="25"/>
    </location>
</feature>
<keyword evidence="3" id="KW-1185">Reference proteome</keyword>
<feature type="chain" id="PRO_5002606516" description="Sel1 repeat family protein" evidence="1">
    <location>
        <begin position="26"/>
        <end position="215"/>
    </location>
</feature>
<gene>
    <name evidence="2" type="ordered locus">ECL_01034</name>
</gene>
<dbReference type="EMBL" id="CP001918">
    <property type="protein sequence ID" value="ADF60595.1"/>
    <property type="molecule type" value="Genomic_DNA"/>
</dbReference>
<reference evidence="2 3" key="1">
    <citation type="journal article" date="2010" name="J. Bacteriol.">
        <title>Complete genome sequence of Enterobacter cloacae subsp. cloacae type strain ATCC 13047.</title>
        <authorList>
            <person name="Ren Y."/>
            <person name="Ren Y."/>
            <person name="Zhou Z."/>
            <person name="Guo X."/>
            <person name="Li Y."/>
            <person name="Feng L."/>
            <person name="Wang L."/>
        </authorList>
    </citation>
    <scope>NUCLEOTIDE SEQUENCE [LARGE SCALE GENOMIC DNA]</scope>
    <source>
        <strain evidence="3">ATCC 13047 / DSM 30054 / NBRC 13535 / NCTC 10005 / WDCM 00083 / NCDC 279-56</strain>
    </source>
</reference>
<name>A0A0H3CG32_ENTCC</name>
<dbReference type="KEGG" id="enc:ECL_01034"/>
<dbReference type="HOGENOM" id="CLU_108470_0_0_6"/>